<dbReference type="HOGENOM" id="CLU_037350_0_0_1"/>
<accession>U3JU10</accession>
<feature type="binding site" evidence="9">
    <location>
        <position position="940"/>
    </location>
    <ligand>
        <name>Zn(2+)</name>
        <dbReference type="ChEBI" id="CHEBI:29105"/>
    </ligand>
</feature>
<evidence type="ECO:0000256" key="4">
    <source>
        <dbReference type="ARBA" id="ARBA00022694"/>
    </source>
</evidence>
<keyword evidence="9" id="KW-0496">Mitochondrion</keyword>
<comment type="function">
    <text evidence="9">Non-catalytic subunit of the queuine tRNA-ribosyltransferase (TGT) that catalyzes the base-exchange of a guanine (G) residue with queuine (Q) at position 34 (anticodon wobble position) in tRNAs with GU(N) anticodons (tRNA-Asp, -Asn, -His and -Tyr), resulting in the hypermodified nucleoside queuosine (7-(((4,5-cis-dihydroxy-2-cyclopenten-1-yl)amino)methyl)-7-deazaguanosine).</text>
</comment>
<dbReference type="InterPro" id="IPR036511">
    <property type="entry name" value="TGT-like_sf"/>
</dbReference>
<dbReference type="PANTHER" id="PTHR46064:SF1">
    <property type="entry name" value="QUEUINE TRNA-RIBOSYLTRANSFERASE ACCESSORY SUBUNIT 2"/>
    <property type="match status" value="1"/>
</dbReference>
<dbReference type="InterPro" id="IPR002616">
    <property type="entry name" value="tRNA_ribo_trans-like"/>
</dbReference>
<name>U3JU10_FICAL</name>
<comment type="similarity">
    <text evidence="9">Belongs to the queuine tRNA-ribosyltransferase family. QTRT2 subfamily.</text>
</comment>
<sequence length="1009" mass="108571">MVCPLMMKHLFMCFKRFLSRLRERRKVQESARPPPSRLAVLGGQAGSGGLSRGRRCGLRSEGRQARAGSAVGGGAGSGQRAGWLGRAQPWAAVRAQVRGQAGSGGLSRGRRCGLRSEGRLARAGSAVGGGAGSGQRAGWLGRAQPWAAVRAQVRGQAGSGGLSRGRRCGLRSEGRLARAGSAVGGGAGSGQRAGWLGRAQPWAAVRAQVRGQAGSGGLSRGRRCGLRSEGRLARAGSAVGGGAGSGQRAGWLGRAQPWAAVRAQVRGQAGSGGLSRGRRCGLRSEGRLARAGSAVGGGAGSGQRAGWLGRAQPWAAVRAQVRGQAGSGGLSRGRRCGLRSEGRLARAGSAVGGGAGSGQRAGWLGRAQPWAAVRAQVRGGRAAAMEEPLCCCEYVDRRGRRNHLVACCCDCEELDDGCDRWLTCKSLPPGALERIADTVADRLRVPWFSGAVKINVSLVPPLVLLPVFLHVASLHFLLGLIILTSLPVVVLWYYYLTHRRKERTLFFLSLGLFSLGYMYYVFLREVVPRGHVEYSQVVALTCGLILMLVALSRAKKDPGYLPIPAGNEKPSHQGLPNRSVRGSSSGLHGVSGAGSSRAVNGEAKGYCRMSAEQPEGVKKDWCTKCQLVRPARAGHCRLCGRCVRRLDHHCVWAEIHDVLEEYKEGAAKFMGLQDAVLYCSLHDPVTPCPSGYNTNKMVSLWGSSGRMEMTASKFMDIQRAIQPDWFQCLSDGDTISGETGRKRAKKSVDRSLSFLDICLQLQEKSPELQGSVMFGAIEGGDILEERLRSARETAKRPVGGFLLDGFQGSAMAKEIKLKLIASVTAELPEDKPRIIHGVGKPDEVLECIERGVDIFESFFPFQVTERGCALVFSYDCHPDPEATVLTQNGTQDLEKNGAQEDQEEVSKADPEMTPFEISLKDKKYHDDFGPLLEGCSCYCCQRHTRAYVHHLLVTNELLAGVLLMMHNFQHYFGFFSAIRDALRDSKLDQLKELVFRQALQGPANATLRQ</sequence>
<comment type="subcellular location">
    <subcellularLocation>
        <location evidence="9">Cytoplasm</location>
    </subcellularLocation>
    <subcellularLocation>
        <location evidence="9">Mitochondrion outer membrane</location>
        <topology evidence="9">Peripheral membrane protein</topology>
        <orientation evidence="9">Cytoplasmic side</orientation>
    </subcellularLocation>
    <subcellularLocation>
        <location evidence="1">Membrane</location>
        <topology evidence="1">Multi-pass membrane protein</topology>
    </subcellularLocation>
    <text evidence="9">May associate with the mitochondrion outer membrane.</text>
</comment>
<dbReference type="GO" id="GO:0008479">
    <property type="term" value="F:tRNA-guanosine(34) queuine transglycosylase activity"/>
    <property type="evidence" value="ECO:0007669"/>
    <property type="project" value="UniProtKB-UniRule"/>
</dbReference>
<evidence type="ECO:0000256" key="11">
    <source>
        <dbReference type="SAM" id="Phobius"/>
    </source>
</evidence>
<dbReference type="PROSITE" id="PS50216">
    <property type="entry name" value="DHHC"/>
    <property type="match status" value="1"/>
</dbReference>
<feature type="region of interest" description="Disordered" evidence="10">
    <location>
        <begin position="25"/>
        <end position="80"/>
    </location>
</feature>
<feature type="transmembrane region" description="Helical" evidence="11">
    <location>
        <begin position="505"/>
        <end position="522"/>
    </location>
</feature>
<comment type="subunit">
    <text evidence="9">Heterodimer of a catalytic subunit QTRT1 and an accessory subunit QTRT2.</text>
</comment>
<feature type="region of interest" description="Disordered" evidence="10">
    <location>
        <begin position="562"/>
        <end position="597"/>
    </location>
</feature>
<feature type="compositionally biased region" description="Gly residues" evidence="10">
    <location>
        <begin position="70"/>
        <end position="79"/>
    </location>
</feature>
<evidence type="ECO:0000313" key="14">
    <source>
        <dbReference type="Ensembl" id="ENSFALP00000006264.2"/>
    </source>
</evidence>
<dbReference type="GO" id="GO:0006400">
    <property type="term" value="P:tRNA modification"/>
    <property type="evidence" value="ECO:0007669"/>
    <property type="project" value="InterPro"/>
</dbReference>
<dbReference type="Pfam" id="PF01529">
    <property type="entry name" value="DHHC"/>
    <property type="match status" value="1"/>
</dbReference>
<evidence type="ECO:0000256" key="6">
    <source>
        <dbReference type="ARBA" id="ARBA00022833"/>
    </source>
</evidence>
<dbReference type="Ensembl" id="ENSFALT00000006293.2">
    <property type="protein sequence ID" value="ENSFALP00000006264.2"/>
    <property type="gene ID" value="ENSFALG00000006002.2"/>
</dbReference>
<dbReference type="SUPFAM" id="SSF51713">
    <property type="entry name" value="tRNA-guanine transglycosylase"/>
    <property type="match status" value="1"/>
</dbReference>
<dbReference type="Gene3D" id="3.20.20.105">
    <property type="entry name" value="Queuine tRNA-ribosyltransferase-like"/>
    <property type="match status" value="1"/>
</dbReference>
<dbReference type="InterPro" id="IPR050852">
    <property type="entry name" value="Queuine_tRNA-ribosyltrfase"/>
</dbReference>
<evidence type="ECO:0000259" key="13">
    <source>
        <dbReference type="Pfam" id="PF01702"/>
    </source>
</evidence>
<evidence type="ECO:0000256" key="9">
    <source>
        <dbReference type="HAMAP-Rule" id="MF_03043"/>
    </source>
</evidence>
<reference evidence="14" key="3">
    <citation type="submission" date="2025-09" db="UniProtKB">
        <authorList>
            <consortium name="Ensembl"/>
        </authorList>
    </citation>
    <scope>IDENTIFICATION</scope>
</reference>
<keyword evidence="15" id="KW-1185">Reference proteome</keyword>
<dbReference type="HAMAP" id="MF_03043">
    <property type="entry name" value="QTRT2"/>
    <property type="match status" value="1"/>
</dbReference>
<keyword evidence="3 11" id="KW-0812">Transmembrane</keyword>
<dbReference type="GO" id="GO:0005741">
    <property type="term" value="C:mitochondrial outer membrane"/>
    <property type="evidence" value="ECO:0007669"/>
    <property type="project" value="UniProtKB-SubCell"/>
</dbReference>
<dbReference type="Proteomes" id="UP000016665">
    <property type="component" value="Chromosome 1"/>
</dbReference>
<keyword evidence="6 9" id="KW-0862">Zinc</keyword>
<keyword evidence="5 9" id="KW-0479">Metal-binding</keyword>
<keyword evidence="9" id="KW-1000">Mitochondrion outer membrane</keyword>
<evidence type="ECO:0000256" key="3">
    <source>
        <dbReference type="ARBA" id="ARBA00022692"/>
    </source>
</evidence>
<feature type="transmembrane region" description="Helical" evidence="11">
    <location>
        <begin position="467"/>
        <end position="493"/>
    </location>
</feature>
<comment type="cofactor">
    <cofactor evidence="9">
        <name>Zn(2+)</name>
        <dbReference type="ChEBI" id="CHEBI:29105"/>
    </cofactor>
    <text evidence="9">Binds 1 zinc ion per subunit.</text>
</comment>
<reference evidence="14" key="2">
    <citation type="submission" date="2025-08" db="UniProtKB">
        <authorList>
            <consortium name="Ensembl"/>
        </authorList>
    </citation>
    <scope>IDENTIFICATION</scope>
</reference>
<dbReference type="GO" id="GO:0046872">
    <property type="term" value="F:metal ion binding"/>
    <property type="evidence" value="ECO:0007669"/>
    <property type="project" value="UniProtKB-KW"/>
</dbReference>
<keyword evidence="7 11" id="KW-1133">Transmembrane helix</keyword>
<keyword evidence="8 9" id="KW-0472">Membrane</keyword>
<dbReference type="AlphaFoldDB" id="U3JU10"/>
<feature type="domain" description="tRNA-guanine(15) transglycosylase-like" evidence="13">
    <location>
        <begin position="655"/>
        <end position="997"/>
    </location>
</feature>
<protein>
    <recommendedName>
        <fullName evidence="9">Queuine tRNA-ribosyltransferase accessory subunit 2</fullName>
    </recommendedName>
    <alternativeName>
        <fullName evidence="9">Queuine tRNA-ribosyltransferase domain-containing protein 1</fullName>
    </alternativeName>
</protein>
<keyword evidence="4 9" id="KW-0819">tRNA processing</keyword>
<evidence type="ECO:0000256" key="8">
    <source>
        <dbReference type="ARBA" id="ARBA00023136"/>
    </source>
</evidence>
<gene>
    <name evidence="9" type="primary">QTRT2</name>
    <name evidence="14" type="synonym">GRAMD1C</name>
</gene>
<evidence type="ECO:0000256" key="2">
    <source>
        <dbReference type="ARBA" id="ARBA00022490"/>
    </source>
</evidence>
<dbReference type="NCBIfam" id="TIGR00449">
    <property type="entry name" value="tgt_general"/>
    <property type="match status" value="1"/>
</dbReference>
<dbReference type="GO" id="GO:0016409">
    <property type="term" value="F:palmitoyltransferase activity"/>
    <property type="evidence" value="ECO:0007669"/>
    <property type="project" value="InterPro"/>
</dbReference>
<organism evidence="14 15">
    <name type="scientific">Ficedula albicollis</name>
    <name type="common">Collared flycatcher</name>
    <name type="synonym">Muscicapa albicollis</name>
    <dbReference type="NCBI Taxonomy" id="59894"/>
    <lineage>
        <taxon>Eukaryota</taxon>
        <taxon>Metazoa</taxon>
        <taxon>Chordata</taxon>
        <taxon>Craniata</taxon>
        <taxon>Vertebrata</taxon>
        <taxon>Euteleostomi</taxon>
        <taxon>Archelosauria</taxon>
        <taxon>Archosauria</taxon>
        <taxon>Dinosauria</taxon>
        <taxon>Saurischia</taxon>
        <taxon>Theropoda</taxon>
        <taxon>Coelurosauria</taxon>
        <taxon>Aves</taxon>
        <taxon>Neognathae</taxon>
        <taxon>Neoaves</taxon>
        <taxon>Telluraves</taxon>
        <taxon>Australaves</taxon>
        <taxon>Passeriformes</taxon>
        <taxon>Muscicapidae</taxon>
        <taxon>Ficedula</taxon>
    </lineage>
</organism>
<evidence type="ECO:0000256" key="7">
    <source>
        <dbReference type="ARBA" id="ARBA00022989"/>
    </source>
</evidence>
<dbReference type="PANTHER" id="PTHR46064">
    <property type="entry name" value="QUEUINE TRNA-RIBOSYLTRANSFERASE ACCESSORY SUBUNIT 2"/>
    <property type="match status" value="1"/>
</dbReference>
<evidence type="ECO:0000313" key="15">
    <source>
        <dbReference type="Proteomes" id="UP000016665"/>
    </source>
</evidence>
<keyword evidence="2 9" id="KW-0963">Cytoplasm</keyword>
<reference evidence="14 15" key="1">
    <citation type="journal article" date="2012" name="Nature">
        <title>The genomic landscape of species divergence in Ficedula flycatchers.</title>
        <authorList>
            <person name="Ellegren H."/>
            <person name="Smeds L."/>
            <person name="Burri R."/>
            <person name="Olason P.I."/>
            <person name="Backstrom N."/>
            <person name="Kawakami T."/>
            <person name="Kunstner A."/>
            <person name="Makinen H."/>
            <person name="Nadachowska-Brzyska K."/>
            <person name="Qvarnstrom A."/>
            <person name="Uebbing S."/>
            <person name="Wolf J.B."/>
        </authorList>
    </citation>
    <scope>NUCLEOTIDE SEQUENCE [LARGE SCALE GENOMIC DNA]</scope>
</reference>
<feature type="binding site" evidence="9">
    <location>
        <position position="966"/>
    </location>
    <ligand>
        <name>Zn(2+)</name>
        <dbReference type="ChEBI" id="CHEBI:29105"/>
    </ligand>
</feature>
<dbReference type="InterPro" id="IPR028592">
    <property type="entry name" value="QTRTD1"/>
</dbReference>
<proteinExistence type="inferred from homology"/>
<feature type="binding site" evidence="9">
    <location>
        <position position="937"/>
    </location>
    <ligand>
        <name>Zn(2+)</name>
        <dbReference type="ChEBI" id="CHEBI:29105"/>
    </ligand>
</feature>
<evidence type="ECO:0000259" key="12">
    <source>
        <dbReference type="Pfam" id="PF01529"/>
    </source>
</evidence>
<dbReference type="eggNOG" id="KOG3909">
    <property type="taxonomic scope" value="Eukaryota"/>
</dbReference>
<feature type="binding site" evidence="9">
    <location>
        <position position="935"/>
    </location>
    <ligand>
        <name>Zn(2+)</name>
        <dbReference type="ChEBI" id="CHEBI:29105"/>
    </ligand>
</feature>
<dbReference type="InterPro" id="IPR001594">
    <property type="entry name" value="Palmitoyltrfase_DHHC"/>
</dbReference>
<feature type="domain" description="Palmitoyltransferase DHHC" evidence="12">
    <location>
        <begin position="618"/>
        <end position="653"/>
    </location>
</feature>
<dbReference type="GeneTree" id="ENSGT00530000063679"/>
<dbReference type="Pfam" id="PF01702">
    <property type="entry name" value="TGT"/>
    <property type="match status" value="1"/>
</dbReference>
<evidence type="ECO:0000256" key="5">
    <source>
        <dbReference type="ARBA" id="ARBA00022723"/>
    </source>
</evidence>
<evidence type="ECO:0000256" key="1">
    <source>
        <dbReference type="ARBA" id="ARBA00004141"/>
    </source>
</evidence>
<evidence type="ECO:0000256" key="10">
    <source>
        <dbReference type="SAM" id="MobiDB-lite"/>
    </source>
</evidence>
<dbReference type="STRING" id="59894.ENSFALP00000006264"/>
<feature type="compositionally biased region" description="Polar residues" evidence="10">
    <location>
        <begin position="574"/>
        <end position="586"/>
    </location>
</feature>